<organism evidence="14 15">
    <name type="scientific">Actinacidiphila glaucinigra</name>
    <dbReference type="NCBI Taxonomy" id="235986"/>
    <lineage>
        <taxon>Bacteria</taxon>
        <taxon>Bacillati</taxon>
        <taxon>Actinomycetota</taxon>
        <taxon>Actinomycetes</taxon>
        <taxon>Kitasatosporales</taxon>
        <taxon>Streptomycetaceae</taxon>
        <taxon>Actinacidiphila</taxon>
    </lineage>
</organism>
<dbReference type="CDD" id="cd16841">
    <property type="entry name" value="RraA_family"/>
    <property type="match status" value="1"/>
</dbReference>
<keyword evidence="15" id="KW-1185">Reference proteome</keyword>
<proteinExistence type="inferred from homology"/>
<gene>
    <name evidence="14" type="ORF">SAMN05216252_113152</name>
</gene>
<comment type="catalytic activity">
    <reaction evidence="12">
        <text>oxaloacetate + H(+) = pyruvate + CO2</text>
        <dbReference type="Rhea" id="RHEA:15641"/>
        <dbReference type="ChEBI" id="CHEBI:15361"/>
        <dbReference type="ChEBI" id="CHEBI:15378"/>
        <dbReference type="ChEBI" id="CHEBI:16452"/>
        <dbReference type="ChEBI" id="CHEBI:16526"/>
        <dbReference type="EC" id="4.1.1.112"/>
    </reaction>
</comment>
<dbReference type="SUPFAM" id="SSF89562">
    <property type="entry name" value="RraA-like"/>
    <property type="match status" value="1"/>
</dbReference>
<comment type="subunit">
    <text evidence="4">Homotrimer.</text>
</comment>
<comment type="function">
    <text evidence="8">Catalyzes the aldol cleavage of 4-hydroxy-4-methyl-2-oxoglutarate (HMG) into 2 molecules of pyruvate. Also contains a secondary oxaloacetate (OAA) decarboxylase activity due to the common pyruvate enolate transition state formed following C-C bond cleavage in the retro-aldol and decarboxylation reactions.</text>
</comment>
<evidence type="ECO:0000256" key="13">
    <source>
        <dbReference type="PIRSR" id="PIRSR605493-1"/>
    </source>
</evidence>
<evidence type="ECO:0000313" key="15">
    <source>
        <dbReference type="Proteomes" id="UP000198280"/>
    </source>
</evidence>
<evidence type="ECO:0000313" key="14">
    <source>
        <dbReference type="EMBL" id="SNT07920.1"/>
    </source>
</evidence>
<comment type="cofactor">
    <cofactor evidence="13">
        <name>Mg(2+)</name>
        <dbReference type="ChEBI" id="CHEBI:18420"/>
    </cofactor>
</comment>
<name>A0A239JQ22_9ACTN</name>
<dbReference type="InterPro" id="IPR036704">
    <property type="entry name" value="RraA/RraA-like_sf"/>
</dbReference>
<dbReference type="GO" id="GO:0008948">
    <property type="term" value="F:oxaloacetate decarboxylase activity"/>
    <property type="evidence" value="ECO:0007669"/>
    <property type="project" value="UniProtKB-EC"/>
</dbReference>
<evidence type="ECO:0000256" key="6">
    <source>
        <dbReference type="ARBA" id="ARBA00012947"/>
    </source>
</evidence>
<evidence type="ECO:0000256" key="4">
    <source>
        <dbReference type="ARBA" id="ARBA00011233"/>
    </source>
</evidence>
<comment type="catalytic activity">
    <reaction evidence="1">
        <text>4-hydroxy-4-methyl-2-oxoglutarate = 2 pyruvate</text>
        <dbReference type="Rhea" id="RHEA:22748"/>
        <dbReference type="ChEBI" id="CHEBI:15361"/>
        <dbReference type="ChEBI" id="CHEBI:58276"/>
        <dbReference type="EC" id="4.1.3.17"/>
    </reaction>
</comment>
<evidence type="ECO:0000256" key="9">
    <source>
        <dbReference type="ARBA" id="ARBA00029596"/>
    </source>
</evidence>
<feature type="binding site" evidence="13">
    <location>
        <position position="148"/>
    </location>
    <ligand>
        <name>Mg(2+)</name>
        <dbReference type="ChEBI" id="CHEBI:18420"/>
    </ligand>
</feature>
<evidence type="ECO:0000256" key="3">
    <source>
        <dbReference type="ARBA" id="ARBA00008621"/>
    </source>
</evidence>
<reference evidence="14 15" key="1">
    <citation type="submission" date="2017-06" db="EMBL/GenBank/DDBJ databases">
        <authorList>
            <person name="Kim H.J."/>
            <person name="Triplett B.A."/>
        </authorList>
    </citation>
    <scope>NUCLEOTIDE SEQUENCE [LARGE SCALE GENOMIC DNA]</scope>
    <source>
        <strain evidence="14 15">CGMCC 4.1858</strain>
    </source>
</reference>
<feature type="binding site" evidence="13">
    <location>
        <position position="147"/>
    </location>
    <ligand>
        <name>substrate</name>
    </ligand>
</feature>
<dbReference type="InterPro" id="IPR005493">
    <property type="entry name" value="RraA/RraA-like"/>
</dbReference>
<dbReference type="EMBL" id="FZOF01000013">
    <property type="protein sequence ID" value="SNT07920.1"/>
    <property type="molecule type" value="Genomic_DNA"/>
</dbReference>
<dbReference type="GO" id="GO:0047443">
    <property type="term" value="F:4-hydroxy-4-methyl-2-oxoglutarate aldolase activity"/>
    <property type="evidence" value="ECO:0007669"/>
    <property type="project" value="UniProtKB-EC"/>
</dbReference>
<dbReference type="Pfam" id="PF03737">
    <property type="entry name" value="RraA-like"/>
    <property type="match status" value="1"/>
</dbReference>
<evidence type="ECO:0000256" key="12">
    <source>
        <dbReference type="ARBA" id="ARBA00047973"/>
    </source>
</evidence>
<protein>
    <recommendedName>
        <fullName evidence="7">Putative 4-hydroxy-4-methyl-2-oxoglutarate aldolase</fullName>
        <ecNumber evidence="6">4.1.1.112</ecNumber>
        <ecNumber evidence="5">4.1.3.17</ecNumber>
    </recommendedName>
    <alternativeName>
        <fullName evidence="11">Oxaloacetate decarboxylase</fullName>
    </alternativeName>
    <alternativeName>
        <fullName evidence="9">Regulator of ribonuclease activity homolog</fullName>
    </alternativeName>
    <alternativeName>
        <fullName evidence="10">RraA-like protein</fullName>
    </alternativeName>
</protein>
<evidence type="ECO:0000256" key="1">
    <source>
        <dbReference type="ARBA" id="ARBA00001342"/>
    </source>
</evidence>
<evidence type="ECO:0000256" key="10">
    <source>
        <dbReference type="ARBA" id="ARBA00030169"/>
    </source>
</evidence>
<evidence type="ECO:0000256" key="7">
    <source>
        <dbReference type="ARBA" id="ARBA00016549"/>
    </source>
</evidence>
<dbReference type="Gene3D" id="3.50.30.40">
    <property type="entry name" value="Ribonuclease E inhibitor RraA/RraA-like"/>
    <property type="match status" value="1"/>
</dbReference>
<evidence type="ECO:0000256" key="2">
    <source>
        <dbReference type="ARBA" id="ARBA00001968"/>
    </source>
</evidence>
<dbReference type="EC" id="4.1.3.17" evidence="5"/>
<dbReference type="AlphaFoldDB" id="A0A239JQ22"/>
<dbReference type="EC" id="4.1.1.112" evidence="6"/>
<dbReference type="GO" id="GO:0046872">
    <property type="term" value="F:metal ion binding"/>
    <property type="evidence" value="ECO:0007669"/>
    <property type="project" value="UniProtKB-KW"/>
</dbReference>
<dbReference type="PANTHER" id="PTHR33254:SF4">
    <property type="entry name" value="4-HYDROXY-4-METHYL-2-OXOGLUTARATE ALDOLASE 3-RELATED"/>
    <property type="match status" value="1"/>
</dbReference>
<evidence type="ECO:0000256" key="11">
    <source>
        <dbReference type="ARBA" id="ARBA00032305"/>
    </source>
</evidence>
<evidence type="ECO:0000256" key="5">
    <source>
        <dbReference type="ARBA" id="ARBA00012213"/>
    </source>
</evidence>
<dbReference type="Proteomes" id="UP000198280">
    <property type="component" value="Unassembled WGS sequence"/>
</dbReference>
<comment type="similarity">
    <text evidence="3">Belongs to the class II aldolase/RraA-like family.</text>
</comment>
<keyword evidence="13" id="KW-0460">Magnesium</keyword>
<comment type="cofactor">
    <cofactor evidence="2">
        <name>a divalent metal cation</name>
        <dbReference type="ChEBI" id="CHEBI:60240"/>
    </cofactor>
</comment>
<sequence length="242" mass="26022">MKQRANPENIVNSPILDNLPGGQIDVSEEIRRRGLSAKLTTANIVDAMGRFHRHRCHLSDLVSPTPDQVLFGPAATVSYFPTCHDILPSERYNFRRLFEEATQAGARGHVLVLASNGHPDVSLAGGTKLSLLASHSLAGVLADGRLRDFAELSTCGFAVYCRGESVKWGGEVVTPFEAGRPVVVDGVMIRPGDYVFADSSGAAVIPHEQVLEVLEEAHRVAGEDLEATDGIHRADVPPQQAA</sequence>
<accession>A0A239JQ22</accession>
<evidence type="ECO:0000256" key="8">
    <source>
        <dbReference type="ARBA" id="ARBA00025046"/>
    </source>
</evidence>
<keyword evidence="13" id="KW-0479">Metal-binding</keyword>
<dbReference type="RefSeq" id="WP_245939027.1">
    <property type="nucleotide sequence ID" value="NZ_FZOF01000013.1"/>
</dbReference>
<dbReference type="PANTHER" id="PTHR33254">
    <property type="entry name" value="4-HYDROXY-4-METHYL-2-OXOGLUTARATE ALDOLASE 3-RELATED"/>
    <property type="match status" value="1"/>
</dbReference>